<protein>
    <submittedName>
        <fullName evidence="1">Genomic scaffold, ProqFM164S03</fullName>
    </submittedName>
</protein>
<evidence type="ECO:0000313" key="1">
    <source>
        <dbReference type="EMBL" id="CDM33501.1"/>
    </source>
</evidence>
<accession>W6QBS2</accession>
<evidence type="ECO:0000313" key="2">
    <source>
        <dbReference type="Proteomes" id="UP000030686"/>
    </source>
</evidence>
<organism evidence="1 2">
    <name type="scientific">Penicillium roqueforti (strain FM164)</name>
    <dbReference type="NCBI Taxonomy" id="1365484"/>
    <lineage>
        <taxon>Eukaryota</taxon>
        <taxon>Fungi</taxon>
        <taxon>Dikarya</taxon>
        <taxon>Ascomycota</taxon>
        <taxon>Pezizomycotina</taxon>
        <taxon>Eurotiomycetes</taxon>
        <taxon>Eurotiomycetidae</taxon>
        <taxon>Eurotiales</taxon>
        <taxon>Aspergillaceae</taxon>
        <taxon>Penicillium</taxon>
    </lineage>
</organism>
<gene>
    <name evidence="1" type="ORF">PROQFM164_S03g000225</name>
</gene>
<name>W6QBS2_PENRF</name>
<dbReference type="Proteomes" id="UP000030686">
    <property type="component" value="Unassembled WGS sequence"/>
</dbReference>
<sequence>MATPMASPIRLSPHVQCIQQSSPYTNIYDNAPVSPLRDLLPHSHPEQKRWENPGGWGARHLNDMAPFTLWDEQNHKFRHPSGQDWTWIRNKFGEGTVHISAWLICMETASPPQPIPLTLGTMPVIFVRPGEMFREPIPLSGYSNPRVPDPCPTVRWPQLTNPTKRQAVAVLTAIAPLARVRAAMFLPAWTIFELEFGDGRNYEKRSLPGSWQAEQHSTTTEINRFLAP</sequence>
<keyword evidence="2" id="KW-1185">Reference proteome</keyword>
<dbReference type="EMBL" id="HG792017">
    <property type="protein sequence ID" value="CDM33501.1"/>
    <property type="molecule type" value="Genomic_DNA"/>
</dbReference>
<dbReference type="STRING" id="1365484.W6QBS2"/>
<dbReference type="AlphaFoldDB" id="W6QBS2"/>
<dbReference type="OrthoDB" id="5361958at2759"/>
<proteinExistence type="predicted"/>
<reference evidence="1" key="1">
    <citation type="journal article" date="2014" name="Nat. Commun.">
        <title>Multiple recent horizontal transfers of a large genomic region in cheese making fungi.</title>
        <authorList>
            <person name="Cheeseman K."/>
            <person name="Ropars J."/>
            <person name="Renault P."/>
            <person name="Dupont J."/>
            <person name="Gouzy J."/>
            <person name="Branca A."/>
            <person name="Abraham A.L."/>
            <person name="Ceppi M."/>
            <person name="Conseiller E."/>
            <person name="Debuchy R."/>
            <person name="Malagnac F."/>
            <person name="Goarin A."/>
            <person name="Silar P."/>
            <person name="Lacoste S."/>
            <person name="Sallet E."/>
            <person name="Bensimon A."/>
            <person name="Giraud T."/>
            <person name="Brygoo Y."/>
        </authorList>
    </citation>
    <scope>NUCLEOTIDE SEQUENCE [LARGE SCALE GENOMIC DNA]</scope>
    <source>
        <strain evidence="1">FM164</strain>
    </source>
</reference>